<protein>
    <submittedName>
        <fullName evidence="4">Fe(3+)-citrate-binding protein YfmC</fullName>
    </submittedName>
</protein>
<keyword evidence="2" id="KW-0732">Signal</keyword>
<dbReference type="InterPro" id="IPR050902">
    <property type="entry name" value="ABC_Transporter_SBP"/>
</dbReference>
<evidence type="ECO:0000259" key="3">
    <source>
        <dbReference type="PROSITE" id="PS50983"/>
    </source>
</evidence>
<sequence>MKKLKRIVSILLCACMLFCVGCSSTKSESSSKTENKDVKVEDLLGRSVDIQGDVESIICIGPGCLRMVSYMQCVDKVIGVEEEETDKSSITSACPYRVAYPELSEKPVIAQGNSGTPVLYNEEIIELDPDVIFTTCGEDVVKQLEEKTDKTVIALAYNGIFDDNMDKSLEIIGQVLNKEDRAEELIAYMNEKEKDLNDRTKDIKDENKPTVYTGGVSFKGPHGFDGTSANYAPFNAINAINVADKTNQKGAFLVDLEKVLEWNPDYIFLNPQNMNLVNEDYSKNKDYYESLDAVKDGNIYSQVSYNWYTTNVEIGIIDAYYAGTVIYPEQFSDVNIEDTANEITKFMLGKEMYDNFVDDGLSFDKITIGEKNK</sequence>
<feature type="chain" id="PRO_5038656129" evidence="2">
    <location>
        <begin position="22"/>
        <end position="373"/>
    </location>
</feature>
<dbReference type="AlphaFoldDB" id="A0A6N3C569"/>
<gene>
    <name evidence="4" type="primary">yfmC</name>
    <name evidence="4" type="ORF">IBLFYP30_01741</name>
</gene>
<dbReference type="CDD" id="cd01147">
    <property type="entry name" value="HemV-2"/>
    <property type="match status" value="1"/>
</dbReference>
<dbReference type="PROSITE" id="PS50983">
    <property type="entry name" value="FE_B12_PBP"/>
    <property type="match status" value="1"/>
</dbReference>
<organism evidence="4">
    <name type="scientific">Intestinibacter bartlettii</name>
    <dbReference type="NCBI Taxonomy" id="261299"/>
    <lineage>
        <taxon>Bacteria</taxon>
        <taxon>Bacillati</taxon>
        <taxon>Bacillota</taxon>
        <taxon>Clostridia</taxon>
        <taxon>Peptostreptococcales</taxon>
        <taxon>Peptostreptococcaceae</taxon>
        <taxon>Intestinibacter</taxon>
    </lineage>
</organism>
<evidence type="ECO:0000256" key="2">
    <source>
        <dbReference type="SAM" id="SignalP"/>
    </source>
</evidence>
<dbReference type="PANTHER" id="PTHR30535">
    <property type="entry name" value="VITAMIN B12-BINDING PROTEIN"/>
    <property type="match status" value="1"/>
</dbReference>
<dbReference type="Gene3D" id="3.40.50.1980">
    <property type="entry name" value="Nitrogenase molybdenum iron protein domain"/>
    <property type="match status" value="2"/>
</dbReference>
<reference evidence="4" key="1">
    <citation type="submission" date="2019-11" db="EMBL/GenBank/DDBJ databases">
        <authorList>
            <person name="Feng L."/>
        </authorList>
    </citation>
    <scope>NUCLEOTIDE SEQUENCE</scope>
    <source>
        <strain evidence="4">IbartlettiiLFYP30</strain>
    </source>
</reference>
<dbReference type="InterPro" id="IPR002491">
    <property type="entry name" value="ABC_transptr_periplasmic_BD"/>
</dbReference>
<name>A0A6N3C569_9FIRM</name>
<accession>A0A6N3C569</accession>
<dbReference type="SUPFAM" id="SSF53807">
    <property type="entry name" value="Helical backbone' metal receptor"/>
    <property type="match status" value="1"/>
</dbReference>
<dbReference type="PANTHER" id="PTHR30535:SF34">
    <property type="entry name" value="MOLYBDATE-BINDING PROTEIN MOLA"/>
    <property type="match status" value="1"/>
</dbReference>
<evidence type="ECO:0000256" key="1">
    <source>
        <dbReference type="ARBA" id="ARBA00008814"/>
    </source>
</evidence>
<evidence type="ECO:0000313" key="4">
    <source>
        <dbReference type="EMBL" id="VYU10169.1"/>
    </source>
</evidence>
<proteinExistence type="inferred from homology"/>
<feature type="domain" description="Fe/B12 periplasmic-binding" evidence="3">
    <location>
        <begin position="56"/>
        <end position="330"/>
    </location>
</feature>
<feature type="signal peptide" evidence="2">
    <location>
        <begin position="1"/>
        <end position="21"/>
    </location>
</feature>
<dbReference type="Pfam" id="PF01497">
    <property type="entry name" value="Peripla_BP_2"/>
    <property type="match status" value="1"/>
</dbReference>
<dbReference type="RefSeq" id="WP_156530876.1">
    <property type="nucleotide sequence ID" value="NZ_CACRUE010000026.1"/>
</dbReference>
<comment type="similarity">
    <text evidence="1">Belongs to the bacterial solute-binding protein 8 family.</text>
</comment>
<dbReference type="EMBL" id="CACRUE010000026">
    <property type="protein sequence ID" value="VYU10169.1"/>
    <property type="molecule type" value="Genomic_DNA"/>
</dbReference>